<reference evidence="1" key="1">
    <citation type="submission" date="2014-09" db="EMBL/GenBank/DDBJ databases">
        <authorList>
            <person name="Magalhaes I.L.F."/>
            <person name="Oliveira U."/>
            <person name="Santos F.R."/>
            <person name="Vidigal T.H.D.A."/>
            <person name="Brescovit A.D."/>
            <person name="Santos A.J."/>
        </authorList>
    </citation>
    <scope>NUCLEOTIDE SEQUENCE</scope>
    <source>
        <tissue evidence="1">Shoot tissue taken approximately 20 cm above the soil surface</tissue>
    </source>
</reference>
<organism evidence="1">
    <name type="scientific">Arundo donax</name>
    <name type="common">Giant reed</name>
    <name type="synonym">Donax arundinaceus</name>
    <dbReference type="NCBI Taxonomy" id="35708"/>
    <lineage>
        <taxon>Eukaryota</taxon>
        <taxon>Viridiplantae</taxon>
        <taxon>Streptophyta</taxon>
        <taxon>Embryophyta</taxon>
        <taxon>Tracheophyta</taxon>
        <taxon>Spermatophyta</taxon>
        <taxon>Magnoliopsida</taxon>
        <taxon>Liliopsida</taxon>
        <taxon>Poales</taxon>
        <taxon>Poaceae</taxon>
        <taxon>PACMAD clade</taxon>
        <taxon>Arundinoideae</taxon>
        <taxon>Arundineae</taxon>
        <taxon>Arundo</taxon>
    </lineage>
</organism>
<protein>
    <submittedName>
        <fullName evidence="1">Uncharacterized protein</fullName>
    </submittedName>
</protein>
<evidence type="ECO:0000313" key="1">
    <source>
        <dbReference type="EMBL" id="JAD98215.1"/>
    </source>
</evidence>
<dbReference type="AlphaFoldDB" id="A0A0A9EK44"/>
<accession>A0A0A9EK44</accession>
<dbReference type="EMBL" id="GBRH01199680">
    <property type="protein sequence ID" value="JAD98215.1"/>
    <property type="molecule type" value="Transcribed_RNA"/>
</dbReference>
<reference evidence="1" key="2">
    <citation type="journal article" date="2015" name="Data Brief">
        <title>Shoot transcriptome of the giant reed, Arundo donax.</title>
        <authorList>
            <person name="Barrero R.A."/>
            <person name="Guerrero F.D."/>
            <person name="Moolhuijzen P."/>
            <person name="Goolsby J.A."/>
            <person name="Tidwell J."/>
            <person name="Bellgard S.E."/>
            <person name="Bellgard M.I."/>
        </authorList>
    </citation>
    <scope>NUCLEOTIDE SEQUENCE</scope>
    <source>
        <tissue evidence="1">Shoot tissue taken approximately 20 cm above the soil surface</tissue>
    </source>
</reference>
<proteinExistence type="predicted"/>
<sequence length="39" mass="4689">MQNRAPAMLSQLFLLQLWPFQFQQAQELFLLQPLYGHLQ</sequence>
<name>A0A0A9EK44_ARUDO</name>